<protein>
    <submittedName>
        <fullName evidence="1">Nwd2</fullName>
    </submittedName>
</protein>
<evidence type="ECO:0000313" key="2">
    <source>
        <dbReference type="Proteomes" id="UP000623467"/>
    </source>
</evidence>
<dbReference type="OrthoDB" id="5967843at2759"/>
<comment type="caution">
    <text evidence="1">The sequence shown here is derived from an EMBL/GenBank/DDBJ whole genome shotgun (WGS) entry which is preliminary data.</text>
</comment>
<name>A0A8H7DFY6_9AGAR</name>
<organism evidence="1 2">
    <name type="scientific">Mycena sanguinolenta</name>
    <dbReference type="NCBI Taxonomy" id="230812"/>
    <lineage>
        <taxon>Eukaryota</taxon>
        <taxon>Fungi</taxon>
        <taxon>Dikarya</taxon>
        <taxon>Basidiomycota</taxon>
        <taxon>Agaricomycotina</taxon>
        <taxon>Agaricomycetes</taxon>
        <taxon>Agaricomycetidae</taxon>
        <taxon>Agaricales</taxon>
        <taxon>Marasmiineae</taxon>
        <taxon>Mycenaceae</taxon>
        <taxon>Mycena</taxon>
    </lineage>
</organism>
<gene>
    <name evidence="1" type="ORF">MSAN_00501000</name>
</gene>
<dbReference type="AlphaFoldDB" id="A0A8H7DFY6"/>
<dbReference type="Proteomes" id="UP000623467">
    <property type="component" value="Unassembled WGS sequence"/>
</dbReference>
<keyword evidence="2" id="KW-1185">Reference proteome</keyword>
<proteinExistence type="predicted"/>
<evidence type="ECO:0000313" key="1">
    <source>
        <dbReference type="EMBL" id="KAF7372940.1"/>
    </source>
</evidence>
<dbReference type="EMBL" id="JACAZH010000003">
    <property type="protein sequence ID" value="KAF7372940.1"/>
    <property type="molecule type" value="Genomic_DNA"/>
</dbReference>
<sequence length="545" mass="62653">MVASRPEPHIRQALDSPSSHYRSFNVEQSFHDVRKYLHDEFSRIHRDHWTMREISSPWPEPSVLEQLVRKSSGYFIYASTIIKFIGDENFRPTVRLEVIQNTNSPGSESAYDALDQLYMTILSSVARQSELIPILCVIFTFGWCPDEIDKLFLLAKGETLLLLRGLHSVLEIRSSKAKIFSHHASFVDFLKHPGRSGIFCIDILNNQISLARSLLPYYAGPFQRHKNFTLSALIRFIVSLPPCDAVADLFPLIGSINPDCIFDPEEYRLRSDDFKGIVSWLETNPSAPADVIQLWEDYAFMFSIDKMKWSAEVPSVKHNVSPSPELVRILLILGLLHCRLWELPTKFDLTWIDLRITLCSLRPKLAGNEHILPGHQPQIALSWAARDLALELIRKIVKNHMDTYGGVNPVASRDALLYKDHYPVCSLKKAYTTSQCYLGCDIAYLVRLSPPCSLLYRELWSIPPSGIWSSLPSASELFHHVSKWLASFPDSTMDLITFWQQAAPEHERKHINSFHHNSEDWENDWHGRVRHYNELHLPDSFKIIL</sequence>
<accession>A0A8H7DFY6</accession>
<reference evidence="1" key="1">
    <citation type="submission" date="2020-05" db="EMBL/GenBank/DDBJ databases">
        <title>Mycena genomes resolve the evolution of fungal bioluminescence.</title>
        <authorList>
            <person name="Tsai I.J."/>
        </authorList>
    </citation>
    <scope>NUCLEOTIDE SEQUENCE</scope>
    <source>
        <strain evidence="1">160909Yilan</strain>
    </source>
</reference>